<dbReference type="AlphaFoldDB" id="A0A8J2QJK6"/>
<dbReference type="InterPro" id="IPR004119">
    <property type="entry name" value="EcKL"/>
</dbReference>
<dbReference type="Pfam" id="PF02958">
    <property type="entry name" value="EcKL"/>
    <property type="match status" value="1"/>
</dbReference>
<dbReference type="Proteomes" id="UP000789524">
    <property type="component" value="Unassembled WGS sequence"/>
</dbReference>
<evidence type="ECO:0000313" key="2">
    <source>
        <dbReference type="EMBL" id="CAG9564337.1"/>
    </source>
</evidence>
<reference evidence="2" key="1">
    <citation type="submission" date="2021-09" db="EMBL/GenBank/DDBJ databases">
        <authorList>
            <person name="Martin H S."/>
        </authorList>
    </citation>
    <scope>NUCLEOTIDE SEQUENCE</scope>
</reference>
<dbReference type="OrthoDB" id="191037at2759"/>
<proteinExistence type="predicted"/>
<organism evidence="2 3">
    <name type="scientific">Danaus chrysippus</name>
    <name type="common">African queen</name>
    <dbReference type="NCBI Taxonomy" id="151541"/>
    <lineage>
        <taxon>Eukaryota</taxon>
        <taxon>Metazoa</taxon>
        <taxon>Ecdysozoa</taxon>
        <taxon>Arthropoda</taxon>
        <taxon>Hexapoda</taxon>
        <taxon>Insecta</taxon>
        <taxon>Pterygota</taxon>
        <taxon>Neoptera</taxon>
        <taxon>Endopterygota</taxon>
        <taxon>Lepidoptera</taxon>
        <taxon>Glossata</taxon>
        <taxon>Ditrysia</taxon>
        <taxon>Papilionoidea</taxon>
        <taxon>Nymphalidae</taxon>
        <taxon>Danainae</taxon>
        <taxon>Danaini</taxon>
        <taxon>Danaina</taxon>
        <taxon>Danaus</taxon>
        <taxon>Anosia</taxon>
    </lineage>
</organism>
<gene>
    <name evidence="2" type="ORF">DCHRY22_LOCUS5343</name>
</gene>
<evidence type="ECO:0000259" key="1">
    <source>
        <dbReference type="SMART" id="SM00587"/>
    </source>
</evidence>
<comment type="caution">
    <text evidence="2">The sequence shown here is derived from an EMBL/GenBank/DDBJ whole genome shotgun (WGS) entry which is preliminary data.</text>
</comment>
<dbReference type="PANTHER" id="PTHR11012:SF8">
    <property type="entry name" value="JUVENILE HORMONE-INDUCIBLE PROTEIN 26"/>
    <property type="match status" value="1"/>
</dbReference>
<feature type="domain" description="CHK kinase-like" evidence="1">
    <location>
        <begin position="123"/>
        <end position="306"/>
    </location>
</feature>
<dbReference type="SMART" id="SM00587">
    <property type="entry name" value="CHK"/>
    <property type="match status" value="1"/>
</dbReference>
<dbReference type="SUPFAM" id="SSF56112">
    <property type="entry name" value="Protein kinase-like (PK-like)"/>
    <property type="match status" value="1"/>
</dbReference>
<protein>
    <submittedName>
        <fullName evidence="2">(African queen) hypothetical protein</fullName>
    </submittedName>
</protein>
<dbReference type="InterPro" id="IPR015897">
    <property type="entry name" value="CHK_kinase-like"/>
</dbReference>
<accession>A0A8J2QJK6</accession>
<dbReference type="PANTHER" id="PTHR11012">
    <property type="entry name" value="PROTEIN KINASE-LIKE DOMAIN-CONTAINING"/>
    <property type="match status" value="1"/>
</dbReference>
<dbReference type="EMBL" id="CAKASE010000050">
    <property type="protein sequence ID" value="CAG9564337.1"/>
    <property type="molecule type" value="Genomic_DNA"/>
</dbReference>
<keyword evidence="3" id="KW-1185">Reference proteome</keyword>
<dbReference type="Gene3D" id="3.90.1200.10">
    <property type="match status" value="1"/>
</dbReference>
<sequence>MDKTEQTLRETLEKVAKEHGYENYHITHKAISTEGDNYTTVLYQASIKAPEKEELKLFAKVASVGENLRAVTPLKLFETESVFYNKLNEKYKELEDKYDIPAEHRFITPKFYGESKEYLKETLVLEDLTAQGFTTHDRFKSIDWEYASKGLENLAKFHALSISFSVYDPDFKEMAVLKGHRDVDATIVYFKNVIKNATQVTKEANRERFSKFMNELADSKDIDRFYRYRKRPIIIHGDYRPSNLMHRILDNGIQIVAVDYQTLEMANPIIDILFFIFVGSDKKFREKHFHQALNHYYDELSKALKRFRLNPDEVYSREDFDIDFKEVLPMGLLLSVFCLLIVTVQKEDVPVIKEDLVIDDFSIDPNVMYAERLNDVIDDYVNMGVI</sequence>
<name>A0A8J2QJK6_9NEOP</name>
<dbReference type="InterPro" id="IPR011009">
    <property type="entry name" value="Kinase-like_dom_sf"/>
</dbReference>
<evidence type="ECO:0000313" key="3">
    <source>
        <dbReference type="Proteomes" id="UP000789524"/>
    </source>
</evidence>